<proteinExistence type="inferred from homology"/>
<name>A0A9J6GNP9_HAELO</name>
<protein>
    <submittedName>
        <fullName evidence="2">Uncharacterized protein</fullName>
    </submittedName>
</protein>
<dbReference type="Proteomes" id="UP000821853">
    <property type="component" value="Unassembled WGS sequence"/>
</dbReference>
<keyword evidence="3" id="KW-1185">Reference proteome</keyword>
<evidence type="ECO:0000313" key="2">
    <source>
        <dbReference type="EMBL" id="KAH9376898.1"/>
    </source>
</evidence>
<dbReference type="OrthoDB" id="20277at2759"/>
<dbReference type="EMBL" id="JABSTR010000008">
    <property type="protein sequence ID" value="KAH9376898.1"/>
    <property type="molecule type" value="Genomic_DNA"/>
</dbReference>
<evidence type="ECO:0000313" key="3">
    <source>
        <dbReference type="Proteomes" id="UP000821853"/>
    </source>
</evidence>
<comment type="similarity">
    <text evidence="1">Belongs to the UPF0488 family.</text>
</comment>
<dbReference type="VEuPathDB" id="VectorBase:HLOH_047745"/>
<organism evidence="2 3">
    <name type="scientific">Haemaphysalis longicornis</name>
    <name type="common">Bush tick</name>
    <dbReference type="NCBI Taxonomy" id="44386"/>
    <lineage>
        <taxon>Eukaryota</taxon>
        <taxon>Metazoa</taxon>
        <taxon>Ecdysozoa</taxon>
        <taxon>Arthropoda</taxon>
        <taxon>Chelicerata</taxon>
        <taxon>Arachnida</taxon>
        <taxon>Acari</taxon>
        <taxon>Parasitiformes</taxon>
        <taxon>Ixodida</taxon>
        <taxon>Ixodoidea</taxon>
        <taxon>Ixodidae</taxon>
        <taxon>Haemaphysalinae</taxon>
        <taxon>Haemaphysalis</taxon>
    </lineage>
</organism>
<evidence type="ECO:0000256" key="1">
    <source>
        <dbReference type="ARBA" id="ARBA00005707"/>
    </source>
</evidence>
<comment type="caution">
    <text evidence="2">The sequence shown here is derived from an EMBL/GenBank/DDBJ whole genome shotgun (WGS) entry which is preliminary data.</text>
</comment>
<dbReference type="PANTHER" id="PTHR13602:SF2">
    <property type="entry name" value="UPF0488 PROTEIN C8ORF33"/>
    <property type="match status" value="1"/>
</dbReference>
<dbReference type="InterPro" id="IPR029274">
    <property type="entry name" value="DUF4615"/>
</dbReference>
<gene>
    <name evidence="2" type="ORF">HPB48_002787</name>
</gene>
<reference evidence="2 3" key="1">
    <citation type="journal article" date="2020" name="Cell">
        <title>Large-Scale Comparative Analyses of Tick Genomes Elucidate Their Genetic Diversity and Vector Capacities.</title>
        <authorList>
            <consortium name="Tick Genome and Microbiome Consortium (TIGMIC)"/>
            <person name="Jia N."/>
            <person name="Wang J."/>
            <person name="Shi W."/>
            <person name="Du L."/>
            <person name="Sun Y."/>
            <person name="Zhan W."/>
            <person name="Jiang J.F."/>
            <person name="Wang Q."/>
            <person name="Zhang B."/>
            <person name="Ji P."/>
            <person name="Bell-Sakyi L."/>
            <person name="Cui X.M."/>
            <person name="Yuan T.T."/>
            <person name="Jiang B.G."/>
            <person name="Yang W.F."/>
            <person name="Lam T.T."/>
            <person name="Chang Q.C."/>
            <person name="Ding S.J."/>
            <person name="Wang X.J."/>
            <person name="Zhu J.G."/>
            <person name="Ruan X.D."/>
            <person name="Zhao L."/>
            <person name="Wei J.T."/>
            <person name="Ye R.Z."/>
            <person name="Que T.C."/>
            <person name="Du C.H."/>
            <person name="Zhou Y.H."/>
            <person name="Cheng J.X."/>
            <person name="Dai P.F."/>
            <person name="Guo W.B."/>
            <person name="Han X.H."/>
            <person name="Huang E.J."/>
            <person name="Li L.F."/>
            <person name="Wei W."/>
            <person name="Gao Y.C."/>
            <person name="Liu J.Z."/>
            <person name="Shao H.Z."/>
            <person name="Wang X."/>
            <person name="Wang C.C."/>
            <person name="Yang T.C."/>
            <person name="Huo Q.B."/>
            <person name="Li W."/>
            <person name="Chen H.Y."/>
            <person name="Chen S.E."/>
            <person name="Zhou L.G."/>
            <person name="Ni X.B."/>
            <person name="Tian J.H."/>
            <person name="Sheng Y."/>
            <person name="Liu T."/>
            <person name="Pan Y.S."/>
            <person name="Xia L.Y."/>
            <person name="Li J."/>
            <person name="Zhao F."/>
            <person name="Cao W.C."/>
        </authorList>
    </citation>
    <scope>NUCLEOTIDE SEQUENCE [LARGE SCALE GENOMIC DNA]</scope>
    <source>
        <strain evidence="2">HaeL-2018</strain>
    </source>
</reference>
<dbReference type="PANTHER" id="PTHR13602">
    <property type="entry name" value="UPF0488 PROTEIN C8ORF33"/>
    <property type="match status" value="1"/>
</dbReference>
<sequence length="206" mass="24516">MCFIYRSCQRRRIQRLRVCRILKTVVLKRFVLLGPARMQRLTSVFVRAMQDAQEKFERELRWCIEQLDISLTQTDAKKKIYSEHMRALQTLKNEKAPVAKKRQVMSMTLGNYREKMKQQEAKFAAEDRRQLKLTILRSYALEVISRIVLLLHGQYVCDNHKRLATPTRALHRPLNHMWFKAVSLTKQAFTSLVYKVFRIVDKAPFM</sequence>
<accession>A0A9J6GNP9</accession>
<dbReference type="Pfam" id="PF15393">
    <property type="entry name" value="DUF4615"/>
    <property type="match status" value="1"/>
</dbReference>
<dbReference type="AlphaFoldDB" id="A0A9J6GNP9"/>